<evidence type="ECO:0000256" key="3">
    <source>
        <dbReference type="SAM" id="MobiDB-lite"/>
    </source>
</evidence>
<dbReference type="Pfam" id="PF00512">
    <property type="entry name" value="HisKA"/>
    <property type="match status" value="1"/>
</dbReference>
<evidence type="ECO:0000259" key="4">
    <source>
        <dbReference type="PROSITE" id="PS50109"/>
    </source>
</evidence>
<evidence type="ECO:0000259" key="6">
    <source>
        <dbReference type="PROSITE" id="PS50112"/>
    </source>
</evidence>
<dbReference type="PRINTS" id="PR00344">
    <property type="entry name" value="BCTRLSENSOR"/>
</dbReference>
<proteinExistence type="predicted"/>
<dbReference type="SMART" id="SM00387">
    <property type="entry name" value="HATPase_c"/>
    <property type="match status" value="1"/>
</dbReference>
<comment type="caution">
    <text evidence="7">The sequence shown here is derived from an EMBL/GenBank/DDBJ whole genome shotgun (WGS) entry which is preliminary data.</text>
</comment>
<dbReference type="SUPFAM" id="SSF55781">
    <property type="entry name" value="GAF domain-like"/>
    <property type="match status" value="1"/>
</dbReference>
<dbReference type="InterPro" id="IPR036097">
    <property type="entry name" value="HisK_dim/P_sf"/>
</dbReference>
<dbReference type="InterPro" id="IPR000014">
    <property type="entry name" value="PAS"/>
</dbReference>
<evidence type="ECO:0000256" key="2">
    <source>
        <dbReference type="PROSITE-ProRule" id="PRU00169"/>
    </source>
</evidence>
<feature type="region of interest" description="Disordered" evidence="3">
    <location>
        <begin position="1"/>
        <end position="52"/>
    </location>
</feature>
<organism evidence="7 8">
    <name type="scientific">Phlyctema vagabunda</name>
    <dbReference type="NCBI Taxonomy" id="108571"/>
    <lineage>
        <taxon>Eukaryota</taxon>
        <taxon>Fungi</taxon>
        <taxon>Dikarya</taxon>
        <taxon>Ascomycota</taxon>
        <taxon>Pezizomycotina</taxon>
        <taxon>Leotiomycetes</taxon>
        <taxon>Helotiales</taxon>
        <taxon>Dermateaceae</taxon>
        <taxon>Phlyctema</taxon>
    </lineage>
</organism>
<keyword evidence="1 2" id="KW-0597">Phosphoprotein</keyword>
<dbReference type="InterPro" id="IPR003661">
    <property type="entry name" value="HisK_dim/P_dom"/>
</dbReference>
<dbReference type="InterPro" id="IPR050956">
    <property type="entry name" value="2C_system_His_kinase"/>
</dbReference>
<evidence type="ECO:0000256" key="1">
    <source>
        <dbReference type="ARBA" id="ARBA00022553"/>
    </source>
</evidence>
<dbReference type="SUPFAM" id="SSF52172">
    <property type="entry name" value="CheY-like"/>
    <property type="match status" value="1"/>
</dbReference>
<keyword evidence="8" id="KW-1185">Reference proteome</keyword>
<dbReference type="EMBL" id="JBFCZG010000001">
    <property type="protein sequence ID" value="KAL3427293.1"/>
    <property type="molecule type" value="Genomic_DNA"/>
</dbReference>
<evidence type="ECO:0000313" key="7">
    <source>
        <dbReference type="EMBL" id="KAL3427293.1"/>
    </source>
</evidence>
<dbReference type="PANTHER" id="PTHR43719:SF30">
    <property type="entry name" value="TWO-COMPONENT SYSTEM RESPONSE REGULATOR"/>
    <property type="match status" value="1"/>
</dbReference>
<dbReference type="SMART" id="SM00091">
    <property type="entry name" value="PAS"/>
    <property type="match status" value="2"/>
</dbReference>
<dbReference type="InterPro" id="IPR005467">
    <property type="entry name" value="His_kinase_dom"/>
</dbReference>
<dbReference type="SMART" id="SM00448">
    <property type="entry name" value="REC"/>
    <property type="match status" value="1"/>
</dbReference>
<feature type="region of interest" description="Disordered" evidence="3">
    <location>
        <begin position="1194"/>
        <end position="1229"/>
    </location>
</feature>
<protein>
    <submittedName>
        <fullName evidence="7">Hsp90-like protein</fullName>
    </submittedName>
</protein>
<dbReference type="PANTHER" id="PTHR43719">
    <property type="entry name" value="TWO-COMPONENT HISTIDINE KINASE"/>
    <property type="match status" value="1"/>
</dbReference>
<dbReference type="Gene3D" id="3.40.50.2300">
    <property type="match status" value="1"/>
</dbReference>
<dbReference type="SUPFAM" id="SSF55785">
    <property type="entry name" value="PYP-like sensor domain (PAS domain)"/>
    <property type="match status" value="2"/>
</dbReference>
<dbReference type="SMART" id="SM00388">
    <property type="entry name" value="HisKA"/>
    <property type="match status" value="1"/>
</dbReference>
<dbReference type="CDD" id="cd00130">
    <property type="entry name" value="PAS"/>
    <property type="match status" value="2"/>
</dbReference>
<evidence type="ECO:0000259" key="5">
    <source>
        <dbReference type="PROSITE" id="PS50110"/>
    </source>
</evidence>
<dbReference type="Gene3D" id="3.30.565.10">
    <property type="entry name" value="Histidine kinase-like ATPase, C-terminal domain"/>
    <property type="match status" value="1"/>
</dbReference>
<dbReference type="SUPFAM" id="SSF55874">
    <property type="entry name" value="ATPase domain of HSP90 chaperone/DNA topoisomerase II/histidine kinase"/>
    <property type="match status" value="1"/>
</dbReference>
<reference evidence="7 8" key="1">
    <citation type="submission" date="2024-06" db="EMBL/GenBank/DDBJ databases">
        <title>Complete genome of Phlyctema vagabunda strain 19-DSS-EL-015.</title>
        <authorList>
            <person name="Fiorenzani C."/>
        </authorList>
    </citation>
    <scope>NUCLEOTIDE SEQUENCE [LARGE SCALE GENOMIC DNA]</scope>
    <source>
        <strain evidence="7 8">19-DSS-EL-015</strain>
    </source>
</reference>
<feature type="modified residue" description="4-aspartylphosphate" evidence="2">
    <location>
        <position position="1315"/>
    </location>
</feature>
<dbReference type="CDD" id="cd17546">
    <property type="entry name" value="REC_hyHK_CKI1_RcsC-like"/>
    <property type="match status" value="1"/>
</dbReference>
<dbReference type="Pfam" id="PF00072">
    <property type="entry name" value="Response_reg"/>
    <property type="match status" value="1"/>
</dbReference>
<dbReference type="PROSITE" id="PS50109">
    <property type="entry name" value="HIS_KIN"/>
    <property type="match status" value="1"/>
</dbReference>
<dbReference type="InterPro" id="IPR058846">
    <property type="entry name" value="PAS-like"/>
</dbReference>
<name>A0ABR4PVB3_9HELO</name>
<dbReference type="InterPro" id="IPR011006">
    <property type="entry name" value="CheY-like_superfamily"/>
</dbReference>
<dbReference type="InterPro" id="IPR035965">
    <property type="entry name" value="PAS-like_dom_sf"/>
</dbReference>
<dbReference type="PROSITE" id="PS50110">
    <property type="entry name" value="RESPONSE_REGULATORY"/>
    <property type="match status" value="1"/>
</dbReference>
<feature type="domain" description="PAS" evidence="6">
    <location>
        <begin position="616"/>
        <end position="659"/>
    </location>
</feature>
<dbReference type="Pfam" id="PF02518">
    <property type="entry name" value="HATPase_c"/>
    <property type="match status" value="1"/>
</dbReference>
<feature type="compositionally biased region" description="Polar residues" evidence="3">
    <location>
        <begin position="226"/>
        <end position="238"/>
    </location>
</feature>
<feature type="domain" description="Response regulatory" evidence="5">
    <location>
        <begin position="1255"/>
        <end position="1379"/>
    </location>
</feature>
<dbReference type="InterPro" id="IPR003594">
    <property type="entry name" value="HATPase_dom"/>
</dbReference>
<dbReference type="Gene3D" id="3.30.450.20">
    <property type="entry name" value="PAS domain"/>
    <property type="match status" value="2"/>
</dbReference>
<gene>
    <name evidence="7" type="ORF">PVAG01_00802</name>
</gene>
<evidence type="ECO:0000313" key="8">
    <source>
        <dbReference type="Proteomes" id="UP001629113"/>
    </source>
</evidence>
<accession>A0ABR4PVB3</accession>
<dbReference type="Pfam" id="PF26131">
    <property type="entry name" value="PAS-like"/>
    <property type="match status" value="1"/>
</dbReference>
<dbReference type="PROSITE" id="PS50112">
    <property type="entry name" value="PAS"/>
    <property type="match status" value="1"/>
</dbReference>
<dbReference type="InterPro" id="IPR036890">
    <property type="entry name" value="HATPase_C_sf"/>
</dbReference>
<feature type="compositionally biased region" description="Polar residues" evidence="3">
    <location>
        <begin position="11"/>
        <end position="23"/>
    </location>
</feature>
<dbReference type="Gene3D" id="3.30.450.40">
    <property type="match status" value="1"/>
</dbReference>
<feature type="domain" description="Histidine kinase" evidence="4">
    <location>
        <begin position="919"/>
        <end position="1191"/>
    </location>
</feature>
<dbReference type="InterPro" id="IPR001789">
    <property type="entry name" value="Sig_transdc_resp-reg_receiver"/>
</dbReference>
<dbReference type="CDD" id="cd00082">
    <property type="entry name" value="HisKA"/>
    <property type="match status" value="1"/>
</dbReference>
<feature type="region of interest" description="Disordered" evidence="3">
    <location>
        <begin position="206"/>
        <end position="244"/>
    </location>
</feature>
<sequence length="1379" mass="153628">MPSGRGGSLELTPNQDPAASSKWQADDRNAPENLRGMDGPGRTNPVDGREGVRFGRDSFSSIALGDFLDLDPRPTFVLDLEADCEYTTSLAYYNPAFRAIDGLIAEISTKCKPNPSINDVQSSFTAWAKHKHRRSSSRESTSTSTRHRGLVWNSVILKQRWNIISGSNTHNVASISKDLPSTPPEMSAEAPLERTWTSAMNEIQPRNSTPHAENGGARVRQGAVVQDQSSTRNRTPDWTVSHPEGELSSHVRFARTIKWENTPLGSMDTWSRELRQLVNKLMADPHPAVLYWGEELTMIYNEPYAIGVAGRKHPKLMGTGFRGPFREIWADVGEIFQEVKKSGIGRAQVDQMLPIERFGFMEETFFCWSLIPIYGGTNEVLGMWNSPFETTRSTLGQRRMNTLLRIGEEVSLAKSVSSFWALVLRSLEENEYDFPFALLYSVTDDTEADDGSSRSFESSYETKGCVLEGSLGVPEGHDAAPSTLDLKRAKGGFIPAIQDAMRTKELTMLNIADGTLSESLIRGFAWRGFGEPCRQAVVCPLRPATGEDVMGFLVVGINPRRPFDADYQTFIRLLKRQLATSLASVTLFAEERRRGSSAAEAAALEKMRLSEELAVQRSRLQRMAEVSPVGMFSMNDEGYLIEANDRWFEMTGHPRDSALRISWFDLIKDECVPCMRDGWRTLTVDGLPWSGELKMRKHWHDPATGELVEHWVLAASQPEFSSDGRLKTVMSYITDITLQKRSAHDAMTRAKLSEELLLRTQEAKENEKNFKRFTDIVPGGLFITDAHQRITYANSQWFRISGHPDFNSQDPLSWSLPVLDADQPLFNARWEEMTRSHITMTVEVRMRTPLVLDLGGALQEVQRWILVSAVPEISAAGLLLNVMGCITDISRIKWAEDVQNRRLIEADENRRQQNNFIDMTSHEMRNPLSAILQCADGIASSLIEYQAEGGKSDAMFEEIVKSSIEAAETIQLCAHHQKSIVDDILTVSKLDSDLLVITPAAVEPIEVVRQCLKMFFAECLMNKIEMEFHVDESLARLQVDRVMLDSSRLLQVLINLLTNAIKFTKAEEKRSIYVSLSAYLTPPEQQSTEIEYLPTQGDPSATAGSGDWGTGESLYLGFQVRDTGCGLSPDEKKLLFTRFSQASPKTHTKYGGSGLGLFISRQLTELQGGEIGVASQSGVGSTFAFYVRTRRAPPDDDVSNRQALHKVNSQRNVRLPTDPPTSTKDGIKQGLSVYHKPGVTPLNPEAGNINASDLHVLIVEDNVVNQRILAAQIKKLGCTVYVANHGGEALDVLRETNLHKDQGQNGKDLSVILMDLEMPVMDGLTCIRKIRDMQASGSIVRHIPIIAVTANVRGEQIAAAKDSGVVCWICLEWIMLTCC</sequence>
<dbReference type="InterPro" id="IPR004358">
    <property type="entry name" value="Sig_transdc_His_kin-like_C"/>
</dbReference>
<dbReference type="InterPro" id="IPR029016">
    <property type="entry name" value="GAF-like_dom_sf"/>
</dbReference>
<dbReference type="Gene3D" id="1.10.287.130">
    <property type="match status" value="1"/>
</dbReference>
<dbReference type="SUPFAM" id="SSF47384">
    <property type="entry name" value="Homodimeric domain of signal transducing histidine kinase"/>
    <property type="match status" value="1"/>
</dbReference>
<dbReference type="Proteomes" id="UP001629113">
    <property type="component" value="Unassembled WGS sequence"/>
</dbReference>
<dbReference type="Pfam" id="PF13188">
    <property type="entry name" value="PAS_8"/>
    <property type="match status" value="2"/>
</dbReference>